<gene>
    <name evidence="2" type="ORF">AAIR29_07490</name>
</gene>
<organism evidence="2 3">
    <name type="scientific">Psychrobacter saeujeotis</name>
    <dbReference type="NCBI Taxonomy" id="3143436"/>
    <lineage>
        <taxon>Bacteria</taxon>
        <taxon>Pseudomonadati</taxon>
        <taxon>Pseudomonadota</taxon>
        <taxon>Gammaproteobacteria</taxon>
        <taxon>Moraxellales</taxon>
        <taxon>Moraxellaceae</taxon>
        <taxon>Psychrobacter</taxon>
    </lineage>
</organism>
<proteinExistence type="predicted"/>
<dbReference type="RefSeq" id="WP_299219324.1">
    <property type="nucleotide sequence ID" value="NZ_JBDGHN010000002.1"/>
</dbReference>
<evidence type="ECO:0000313" key="3">
    <source>
        <dbReference type="Proteomes" id="UP001461960"/>
    </source>
</evidence>
<feature type="coiled-coil region" evidence="1">
    <location>
        <begin position="44"/>
        <end position="88"/>
    </location>
</feature>
<dbReference type="EMBL" id="JBDGHN010000002">
    <property type="protein sequence ID" value="MEN2751475.1"/>
    <property type="molecule type" value="Genomic_DNA"/>
</dbReference>
<comment type="caution">
    <text evidence="2">The sequence shown here is derived from an EMBL/GenBank/DDBJ whole genome shotgun (WGS) entry which is preliminary data.</text>
</comment>
<keyword evidence="1" id="KW-0175">Coiled coil</keyword>
<evidence type="ECO:0000256" key="1">
    <source>
        <dbReference type="SAM" id="Coils"/>
    </source>
</evidence>
<sequence>MTAGCLLSGTLAGCSADKLSKTNSKVSTLAGESTIADNIKSIISNGKNSDNDDLQNLKAQLEKQQQQIENMNTEQQALQEQLRRQQVTLNIKPMANANAGRAKQGTASIAYVAFLEEESQFTEVEKLAAKEVSVIPNRETSLTLNIPQDARFMAVKVGLRYTKKRSQLLIPLNSLNFDKPLVLHIGACDVNIVEGISPKLAPAFTTKLKYYQQPLVSCL</sequence>
<protein>
    <recommendedName>
        <fullName evidence="4">Lipoprotein</fullName>
    </recommendedName>
</protein>
<evidence type="ECO:0008006" key="4">
    <source>
        <dbReference type="Google" id="ProtNLM"/>
    </source>
</evidence>
<keyword evidence="3" id="KW-1185">Reference proteome</keyword>
<reference evidence="2 3" key="1">
    <citation type="submission" date="2024-05" db="EMBL/GenBank/DDBJ databases">
        <authorList>
            <person name="Kim H.-Y."/>
            <person name="Kim E."/>
            <person name="Cai Y."/>
            <person name="Yang S.-M."/>
            <person name="Lee W."/>
        </authorList>
    </citation>
    <scope>NUCLEOTIDE SEQUENCE [LARGE SCALE GENOMIC DNA]</scope>
    <source>
        <strain evidence="2 3">FBL11</strain>
    </source>
</reference>
<accession>A0ABU9X7U0</accession>
<evidence type="ECO:0000313" key="2">
    <source>
        <dbReference type="EMBL" id="MEN2751475.1"/>
    </source>
</evidence>
<dbReference type="Proteomes" id="UP001461960">
    <property type="component" value="Unassembled WGS sequence"/>
</dbReference>
<dbReference type="InterPro" id="IPR038706">
    <property type="entry name" value="Type_VI_SciN-like_sf"/>
</dbReference>
<dbReference type="Gene3D" id="2.60.40.4150">
    <property type="entry name" value="Type VI secretion system, lipoprotein SciN"/>
    <property type="match status" value="1"/>
</dbReference>
<name>A0ABU9X7U0_9GAMM</name>